<dbReference type="InterPro" id="IPR005061">
    <property type="entry name" value="Ist1"/>
</dbReference>
<feature type="region of interest" description="Disordered" evidence="3">
    <location>
        <begin position="739"/>
        <end position="850"/>
    </location>
</feature>
<feature type="region of interest" description="Disordered" evidence="3">
    <location>
        <begin position="682"/>
        <end position="721"/>
    </location>
</feature>
<dbReference type="Pfam" id="PF03398">
    <property type="entry name" value="Ist1"/>
    <property type="match status" value="1"/>
</dbReference>
<feature type="region of interest" description="Disordered" evidence="3">
    <location>
        <begin position="896"/>
        <end position="937"/>
    </location>
</feature>
<feature type="compositionally biased region" description="Polar residues" evidence="3">
    <location>
        <begin position="798"/>
        <end position="807"/>
    </location>
</feature>
<evidence type="ECO:0000313" key="6">
    <source>
        <dbReference type="Proteomes" id="UP000054279"/>
    </source>
</evidence>
<dbReference type="PROSITE" id="PS50086">
    <property type="entry name" value="TBC_RABGAP"/>
    <property type="match status" value="1"/>
</dbReference>
<keyword evidence="6" id="KW-1185">Reference proteome</keyword>
<evidence type="ECO:0000259" key="4">
    <source>
        <dbReference type="PROSITE" id="PS50086"/>
    </source>
</evidence>
<dbReference type="GO" id="GO:0015031">
    <property type="term" value="P:protein transport"/>
    <property type="evidence" value="ECO:0007669"/>
    <property type="project" value="InterPro"/>
</dbReference>
<protein>
    <recommendedName>
        <fullName evidence="4">Rab-GAP TBC domain-containing protein</fullName>
    </recommendedName>
</protein>
<evidence type="ECO:0000256" key="2">
    <source>
        <dbReference type="SAM" id="Coils"/>
    </source>
</evidence>
<dbReference type="EMBL" id="KN837197">
    <property type="protein sequence ID" value="KIJ34698.1"/>
    <property type="molecule type" value="Genomic_DNA"/>
</dbReference>
<proteinExistence type="inferred from homology"/>
<feature type="coiled-coil region" evidence="2">
    <location>
        <begin position="60"/>
        <end position="87"/>
    </location>
</feature>
<sequence length="953" mass="105666">MAGPDITIIQSQLRLASYRLAQLQERHDQTSTITKRDIASLISRNDIPLARKKVEKLIQEDRLSAMLEKLERNCNLLLERLTELGQKSDLETYSPLLEAVSTLMTVGPHTEIKDVAVLHDSFMQLYGSEYAQRMTRKYAGRIPPQIFDAIDRRPPSADDINVYMTTIVSEYDLSWTPPQLAHQRARLLSEILDPNGNQRIVDLQELRQVCLKGISSQPPWLRPRIWKLLFGMLSTQKDSWDADLYVKRQSYYDLSRSLLARLHAAPPPTTPLAPMDAALLNMAKALSNLPPELDSDLEPSGLCPLDDTAPDGLRIEEASAVDDRLRIIQGHVHGASKPDVPPEIHVEQADSGEVPSSANGRDSRASSAPSLVLIRGHSTSLLRLIYIHMALHSTASETYLSSILIPLYVAMLQEVEVADLAHVEADTFWISSELWGEVSDLTQGDGSPAWIAKFGQRVAWADPNLFQDLVHKGLDPNLPHYSYRWLASLLSRTLPLSAVLVIWDGVFCQEARKKDDNPKLDFFLDVCTAMLVNARARLFRLGKTPHKTGLWSNIDSPYPSRSNTPVGFDEAFVQGMALLQEYPIKDLGGPQRVLELAVELKERRGHGRNGSISTSKFGERLLGTVSGFMSKAPSVQLSASNEDEDEDEEDNSDYEGDDGGDVTERPGQALLGKLSTTVWRGITNQSSMDPPPSPLPQSSFLSPTSSPQTSSEKSTTSPFAAQAASLGNKLWRGFVNENIQNGSDYSSRTNIHKETEVRETSRRGWTEVKTQGSPPSLPSSPPPITPELVRQERRAQEKSSTLSLENSSPEERRITTRRSTVATPMSPVSDSSASQAHVSPIRTKRYGQRPINLRIKKSDVDMNQRASVVEQLDTNRQDSTGLLAEFPSEAIAVTPRAADFPLQSSPEYHPRVRKNSKTNRSVRESGGEEGDDEGYDDFLSAYESEDGVTAVAI</sequence>
<feature type="compositionally biased region" description="Polar residues" evidence="3">
    <location>
        <begin position="739"/>
        <end position="749"/>
    </location>
</feature>
<feature type="compositionally biased region" description="Low complexity" evidence="3">
    <location>
        <begin position="696"/>
        <end position="718"/>
    </location>
</feature>
<accession>A0A0C9TWD2</accession>
<feature type="compositionally biased region" description="Basic and acidic residues" evidence="3">
    <location>
        <begin position="751"/>
        <end position="766"/>
    </location>
</feature>
<feature type="domain" description="Rab-GAP TBC" evidence="4">
    <location>
        <begin position="216"/>
        <end position="510"/>
    </location>
</feature>
<evidence type="ECO:0000313" key="5">
    <source>
        <dbReference type="EMBL" id="KIJ34698.1"/>
    </source>
</evidence>
<feature type="compositionally biased region" description="Pro residues" evidence="3">
    <location>
        <begin position="775"/>
        <end position="785"/>
    </location>
</feature>
<dbReference type="InterPro" id="IPR035969">
    <property type="entry name" value="Rab-GAP_TBC_sf"/>
</dbReference>
<dbReference type="InterPro" id="IPR000195">
    <property type="entry name" value="Rab-GAP-TBC_dom"/>
</dbReference>
<dbReference type="InterPro" id="IPR042277">
    <property type="entry name" value="IST1-like"/>
</dbReference>
<dbReference type="PANTHER" id="PTHR12161:SF5">
    <property type="entry name" value="IST1 HOMOLOG"/>
    <property type="match status" value="1"/>
</dbReference>
<dbReference type="Gene3D" id="1.20.1260.60">
    <property type="entry name" value="Vacuolar protein sorting-associated protein Ist1"/>
    <property type="match status" value="1"/>
</dbReference>
<dbReference type="Proteomes" id="UP000054279">
    <property type="component" value="Unassembled WGS sequence"/>
</dbReference>
<feature type="compositionally biased region" description="Acidic residues" evidence="3">
    <location>
        <begin position="641"/>
        <end position="661"/>
    </location>
</feature>
<feature type="compositionally biased region" description="Acidic residues" evidence="3">
    <location>
        <begin position="927"/>
        <end position="936"/>
    </location>
</feature>
<reference evidence="5 6" key="1">
    <citation type="submission" date="2014-06" db="EMBL/GenBank/DDBJ databases">
        <title>Evolutionary Origins and Diversification of the Mycorrhizal Mutualists.</title>
        <authorList>
            <consortium name="DOE Joint Genome Institute"/>
            <consortium name="Mycorrhizal Genomics Consortium"/>
            <person name="Kohler A."/>
            <person name="Kuo A."/>
            <person name="Nagy L.G."/>
            <person name="Floudas D."/>
            <person name="Copeland A."/>
            <person name="Barry K.W."/>
            <person name="Cichocki N."/>
            <person name="Veneault-Fourrey C."/>
            <person name="LaButti K."/>
            <person name="Lindquist E.A."/>
            <person name="Lipzen A."/>
            <person name="Lundell T."/>
            <person name="Morin E."/>
            <person name="Murat C."/>
            <person name="Riley R."/>
            <person name="Ohm R."/>
            <person name="Sun H."/>
            <person name="Tunlid A."/>
            <person name="Henrissat B."/>
            <person name="Grigoriev I.V."/>
            <person name="Hibbett D.S."/>
            <person name="Martin F."/>
        </authorList>
    </citation>
    <scope>NUCLEOTIDE SEQUENCE [LARGE SCALE GENOMIC DNA]</scope>
    <source>
        <strain evidence="5 6">SS14</strain>
    </source>
</reference>
<dbReference type="SUPFAM" id="SSF47923">
    <property type="entry name" value="Ypt/Rab-GAP domain of gyp1p"/>
    <property type="match status" value="2"/>
</dbReference>
<comment type="similarity">
    <text evidence="1">Belongs to the IST1 family.</text>
</comment>
<dbReference type="PANTHER" id="PTHR12161">
    <property type="entry name" value="IST1 FAMILY MEMBER"/>
    <property type="match status" value="1"/>
</dbReference>
<dbReference type="Pfam" id="PF00566">
    <property type="entry name" value="RabGAP-TBC"/>
    <property type="match status" value="1"/>
</dbReference>
<dbReference type="OrthoDB" id="29853at2759"/>
<gene>
    <name evidence="5" type="ORF">M422DRAFT_35025</name>
</gene>
<feature type="compositionally biased region" description="Polar residues" evidence="3">
    <location>
        <begin position="817"/>
        <end position="837"/>
    </location>
</feature>
<evidence type="ECO:0000256" key="1">
    <source>
        <dbReference type="ARBA" id="ARBA00005536"/>
    </source>
</evidence>
<keyword evidence="2" id="KW-0175">Coiled coil</keyword>
<name>A0A0C9TWD2_SPHS4</name>
<evidence type="ECO:0000256" key="3">
    <source>
        <dbReference type="SAM" id="MobiDB-lite"/>
    </source>
</evidence>
<dbReference type="HOGENOM" id="CLU_006960_0_0_1"/>
<dbReference type="AlphaFoldDB" id="A0A0C9TWD2"/>
<feature type="region of interest" description="Disordered" evidence="3">
    <location>
        <begin position="632"/>
        <end position="666"/>
    </location>
</feature>
<dbReference type="Gene3D" id="1.10.472.80">
    <property type="entry name" value="Ypt/Rab-GAP domain of gyp1p, domain 3"/>
    <property type="match status" value="1"/>
</dbReference>
<organism evidence="5 6">
    <name type="scientific">Sphaerobolus stellatus (strain SS14)</name>
    <dbReference type="NCBI Taxonomy" id="990650"/>
    <lineage>
        <taxon>Eukaryota</taxon>
        <taxon>Fungi</taxon>
        <taxon>Dikarya</taxon>
        <taxon>Basidiomycota</taxon>
        <taxon>Agaricomycotina</taxon>
        <taxon>Agaricomycetes</taxon>
        <taxon>Phallomycetidae</taxon>
        <taxon>Geastrales</taxon>
        <taxon>Sphaerobolaceae</taxon>
        <taxon>Sphaerobolus</taxon>
    </lineage>
</organism>